<dbReference type="SUPFAM" id="SSF55486">
    <property type="entry name" value="Metalloproteases ('zincins'), catalytic domain"/>
    <property type="match status" value="1"/>
</dbReference>
<dbReference type="InterPro" id="IPR001343">
    <property type="entry name" value="Hemolysn_Ca-bd"/>
</dbReference>
<dbReference type="InterPro" id="IPR024079">
    <property type="entry name" value="MetalloPept_cat_dom_sf"/>
</dbReference>
<dbReference type="Proteomes" id="UP001262410">
    <property type="component" value="Unassembled WGS sequence"/>
</dbReference>
<dbReference type="Pfam" id="PF08548">
    <property type="entry name" value="Peptidase_M10_C"/>
    <property type="match status" value="1"/>
</dbReference>
<evidence type="ECO:0000256" key="4">
    <source>
        <dbReference type="ARBA" id="ARBA00022737"/>
    </source>
</evidence>
<comment type="cofactor">
    <cofactor evidence="1">
        <name>Ca(2+)</name>
        <dbReference type="ChEBI" id="CHEBI:29108"/>
    </cofactor>
</comment>
<dbReference type="Pfam" id="PF00353">
    <property type="entry name" value="HemolysinCabind"/>
    <property type="match status" value="9"/>
</dbReference>
<proteinExistence type="predicted"/>
<evidence type="ECO:0000313" key="8">
    <source>
        <dbReference type="Proteomes" id="UP001262410"/>
    </source>
</evidence>
<comment type="caution">
    <text evidence="7">The sequence shown here is derived from an EMBL/GenBank/DDBJ whole genome shotgun (WGS) entry which is preliminary data.</text>
</comment>
<evidence type="ECO:0000256" key="3">
    <source>
        <dbReference type="ARBA" id="ARBA00022525"/>
    </source>
</evidence>
<gene>
    <name evidence="7" type="ORF">E9232_006935</name>
</gene>
<evidence type="ECO:0000256" key="2">
    <source>
        <dbReference type="ARBA" id="ARBA00004613"/>
    </source>
</evidence>
<accession>A0ABU1K0I1</accession>
<feature type="domain" description="Peptidase C-terminal archaeal/bacterial" evidence="5">
    <location>
        <begin position="795"/>
        <end position="866"/>
    </location>
</feature>
<dbReference type="InterPro" id="IPR011049">
    <property type="entry name" value="Serralysin-like_metalloprot_C"/>
</dbReference>
<evidence type="ECO:0000256" key="1">
    <source>
        <dbReference type="ARBA" id="ARBA00001913"/>
    </source>
</evidence>
<dbReference type="PROSITE" id="PS00330">
    <property type="entry name" value="HEMOLYSIN_CALCIUM"/>
    <property type="match status" value="8"/>
</dbReference>
<name>A0ABU1K0I1_9PROT</name>
<reference evidence="7 8" key="1">
    <citation type="submission" date="2023-07" db="EMBL/GenBank/DDBJ databases">
        <title>Sorghum-associated microbial communities from plants grown in Nebraska, USA.</title>
        <authorList>
            <person name="Schachtman D."/>
        </authorList>
    </citation>
    <scope>NUCLEOTIDE SEQUENCE [LARGE SCALE GENOMIC DNA]</scope>
    <source>
        <strain evidence="7 8">584</strain>
    </source>
</reference>
<dbReference type="Gene3D" id="3.40.390.10">
    <property type="entry name" value="Collagenase (Catalytic Domain)"/>
    <property type="match status" value="1"/>
</dbReference>
<feature type="domain" description="Peptidase M10 serralysin C-terminal" evidence="6">
    <location>
        <begin position="236"/>
        <end position="371"/>
    </location>
</feature>
<dbReference type="PRINTS" id="PR00313">
    <property type="entry name" value="CABNDNGRPT"/>
</dbReference>
<protein>
    <submittedName>
        <fullName evidence="7">Ca2+-binding RTX toxin-like protein</fullName>
    </submittedName>
</protein>
<keyword evidence="4" id="KW-0677">Repeat</keyword>
<evidence type="ECO:0000259" key="5">
    <source>
        <dbReference type="Pfam" id="PF04151"/>
    </source>
</evidence>
<evidence type="ECO:0000313" key="7">
    <source>
        <dbReference type="EMBL" id="MDR6294381.1"/>
    </source>
</evidence>
<dbReference type="Gene3D" id="2.150.10.10">
    <property type="entry name" value="Serralysin-like metalloprotease, C-terminal"/>
    <property type="match status" value="6"/>
</dbReference>
<keyword evidence="8" id="KW-1185">Reference proteome</keyword>
<dbReference type="InterPro" id="IPR007280">
    <property type="entry name" value="Peptidase_C_arc/bac"/>
</dbReference>
<dbReference type="SUPFAM" id="SSF51120">
    <property type="entry name" value="beta-Roll"/>
    <property type="match status" value="7"/>
</dbReference>
<dbReference type="PANTHER" id="PTHR38340">
    <property type="entry name" value="S-LAYER PROTEIN"/>
    <property type="match status" value="1"/>
</dbReference>
<sequence length="1219" mass="124723">MFATTFNQALNDWQNIDQTPDNPYNKDTDYETFLTYLGALTRPLTPTQAQGPIVVNVSELANHPDYMAAAIGALQMWSTVTPLEFTIVTDRPYNRNTDYLQVVSPEVGEANDGSAFSSGRFVNVGQRFHDTEPNKTEPGGYIFNTFIHEFGHEFGLNHPGFYNYGGPGGPQITYLNDAKWVYDQQQYSVMSYFDNIDAGGADAWTNTTPGIADIEAVIRHYFSTVTGNVRTYQDIQLNTGNDVYGFGSTKLGYALTATGPGRDIGFVIHDTGGVDTVDFSGSTTSTILDLREGRFSSVNGHSNNVAIFDGHNQDATQYYIEKGIGSAFDDIILGNDGANQLIAGDGNDKAAGFLGNDTIDGGNGADEIHGGAGDDLIIGGADTNDSRDRNNTLPIITGPDTNDGNDQLFGEDGNDTINGGAGDDVIDGGAGDDLMRGMAGVDIFRGGDGSDTVDFSLESPFQLLVNLVTNEAQGGTASGDTFFSVENLIGSDDRIDRFIGNDAANHFDGLGGGDVFNGGNGDDVLDGARDGDVLRGDAGNDRLIGGAGADYLDGGDGIDTADYTVDEHQPMFGPPRTPSTEGVTVNLALGTASGGDGEGDTTTTHQFDQLVNIENVIGSKYADTLIGNAGVNVLTGAAGNDTLSGGGGADTLDGGDGIDVAAYYGSAVGVVVDLAVPGSHPETYVSIEGLAGSAFGDTLTGDTGDNNLVGQGGDDTLKGGAGNDTLDGDFIPFPVTGVGLGNSYTTLPAGTTNNSIATAVDLSSKFSFLADPDIGDATTLAHSTVNATGNGQGGFYRVNLNAGTVLTADIDHTSDLLDDSFIRIIRPDGTTVALNDDGGNDPGSDRRTDSLVTTKVTETGTYYIVVGHYDNDLGDVVDTVPNGATYELNVSVTPPTPTAPNIGVAGNDTLDGGAGIDTLLGRAGDDILLGGAGADHLDGGAGADTASYAGSGGAVTVSLITGSATGGDAQGDILVSIENLQGSGLDDTLTGNGGANTLIGGAGNDTLDGSVGVDTLIGGAGNDTYHVDNSADKIQELAGEGTDSVVSSRSYALGDNVEDLTLVQGSGSNVNGNALANHLTGNEVANILVGMAGNDVLDGKAGNDQMDGGDGTDTLTGGAGNDIFYFQAARQSVVGNGRDVITDFTHGQDHIDLHFIDADTKAAGDQAFSFIGGSAFTGVAGQLRFAGGVLSGDVDGDGKADFEVGVPGVASLAVADFVL</sequence>
<comment type="subcellular location">
    <subcellularLocation>
        <location evidence="2">Secreted</location>
    </subcellularLocation>
</comment>
<keyword evidence="3" id="KW-0964">Secreted</keyword>
<dbReference type="EMBL" id="JAVDPW010000019">
    <property type="protein sequence ID" value="MDR6294381.1"/>
    <property type="molecule type" value="Genomic_DNA"/>
</dbReference>
<dbReference type="RefSeq" id="WP_309801858.1">
    <property type="nucleotide sequence ID" value="NZ_JAVDPW010000019.1"/>
</dbReference>
<dbReference type="InterPro" id="IPR013858">
    <property type="entry name" value="Peptidase_M10B_C"/>
</dbReference>
<dbReference type="InterPro" id="IPR050557">
    <property type="entry name" value="RTX_toxin/Mannuronan_C5-epim"/>
</dbReference>
<evidence type="ECO:0000259" key="6">
    <source>
        <dbReference type="Pfam" id="PF08548"/>
    </source>
</evidence>
<organism evidence="7 8">
    <name type="scientific">Inquilinus ginsengisoli</name>
    <dbReference type="NCBI Taxonomy" id="363840"/>
    <lineage>
        <taxon>Bacteria</taxon>
        <taxon>Pseudomonadati</taxon>
        <taxon>Pseudomonadota</taxon>
        <taxon>Alphaproteobacteria</taxon>
        <taxon>Rhodospirillales</taxon>
        <taxon>Rhodospirillaceae</taxon>
        <taxon>Inquilinus</taxon>
    </lineage>
</organism>
<dbReference type="Pfam" id="PF04151">
    <property type="entry name" value="PPC"/>
    <property type="match status" value="1"/>
</dbReference>
<dbReference type="InterPro" id="IPR018511">
    <property type="entry name" value="Hemolysin-typ_Ca-bd_CS"/>
</dbReference>
<dbReference type="PANTHER" id="PTHR38340:SF1">
    <property type="entry name" value="S-LAYER PROTEIN"/>
    <property type="match status" value="1"/>
</dbReference>